<accession>A0AAU9CEE2</accession>
<protein>
    <recommendedName>
        <fullName evidence="2">BT-3044-like C-terminal domain-containing protein</fullName>
    </recommendedName>
</protein>
<evidence type="ECO:0000313" key="4">
    <source>
        <dbReference type="Proteomes" id="UP001348817"/>
    </source>
</evidence>
<dbReference type="Pfam" id="PF16389">
    <property type="entry name" value="DUF4998"/>
    <property type="match status" value="1"/>
</dbReference>
<feature type="domain" description="BT-3044-like C-terminal" evidence="2">
    <location>
        <begin position="232"/>
        <end position="337"/>
    </location>
</feature>
<feature type="signal peptide" evidence="1">
    <location>
        <begin position="1"/>
        <end position="20"/>
    </location>
</feature>
<reference evidence="3 4" key="1">
    <citation type="submission" date="2021-12" db="EMBL/GenBank/DDBJ databases">
        <title>Genome sequencing of bacteria with rrn-lacking chromosome and rrn-plasmid.</title>
        <authorList>
            <person name="Anda M."/>
            <person name="Iwasaki W."/>
        </authorList>
    </citation>
    <scope>NUCLEOTIDE SEQUENCE [LARGE SCALE GENOMIC DNA]</scope>
    <source>
        <strain evidence="3 4">DSM 100852</strain>
    </source>
</reference>
<dbReference type="AlphaFoldDB" id="A0AAU9CEE2"/>
<sequence length="343" mass="38390">MKINIKFLALASMCSLLVFASCSEMNDLHQDYLDQGEKIYAGKPDSVYVKGGRERAYLELILTQDQRIKEYVIYWNNGADSVRKTVEKTSGTDTVGVMIDNLLEGTYLFNSQTIDGAGNRSLKVETTGYTYGENFQSGLSNRRMERDVWILPGEAMVKFKGNPEKSVSTEFRYTDSEGAPGEFTLSSDDVDAVAQISGKPMKLEMRTLFLPEEGAIDTFYTDWVEVPFIWSAYSGHYTGSGTFDHPSNGAREFSQEKLLQPVDDKTVMANHSDLGQHGYRIKLVVAEDNSVTVTQYNGDGNEIGEMVSDAENSYNPETKTFTLNYRYEGDGGFRVISETIVMK</sequence>
<dbReference type="EMBL" id="AP025314">
    <property type="protein sequence ID" value="BDD10529.1"/>
    <property type="molecule type" value="Genomic_DNA"/>
</dbReference>
<dbReference type="Pfam" id="PF14274">
    <property type="entry name" value="BT_3044-like_C"/>
    <property type="match status" value="1"/>
</dbReference>
<keyword evidence="4" id="KW-1185">Reference proteome</keyword>
<dbReference type="PROSITE" id="PS51257">
    <property type="entry name" value="PROKAR_LIPOPROTEIN"/>
    <property type="match status" value="1"/>
</dbReference>
<dbReference type="RefSeq" id="WP_338392077.1">
    <property type="nucleotide sequence ID" value="NZ_AP025314.1"/>
</dbReference>
<evidence type="ECO:0000313" key="3">
    <source>
        <dbReference type="EMBL" id="BDD10529.1"/>
    </source>
</evidence>
<evidence type="ECO:0000259" key="2">
    <source>
        <dbReference type="Pfam" id="PF14274"/>
    </source>
</evidence>
<gene>
    <name evidence="3" type="ORF">FUAX_29610</name>
</gene>
<dbReference type="Proteomes" id="UP001348817">
    <property type="component" value="Chromosome"/>
</dbReference>
<feature type="chain" id="PRO_5043616887" description="BT-3044-like C-terminal domain-containing protein" evidence="1">
    <location>
        <begin position="21"/>
        <end position="343"/>
    </location>
</feature>
<organism evidence="3 4">
    <name type="scientific">Fulvitalea axinellae</name>
    <dbReference type="NCBI Taxonomy" id="1182444"/>
    <lineage>
        <taxon>Bacteria</taxon>
        <taxon>Pseudomonadati</taxon>
        <taxon>Bacteroidota</taxon>
        <taxon>Cytophagia</taxon>
        <taxon>Cytophagales</taxon>
        <taxon>Persicobacteraceae</taxon>
        <taxon>Fulvitalea</taxon>
    </lineage>
</organism>
<dbReference type="KEGG" id="fax:FUAX_29610"/>
<dbReference type="InterPro" id="IPR025371">
    <property type="entry name" value="BT_3044-like_C"/>
</dbReference>
<keyword evidence="1" id="KW-0732">Signal</keyword>
<name>A0AAU9CEE2_9BACT</name>
<evidence type="ECO:0000256" key="1">
    <source>
        <dbReference type="SAM" id="SignalP"/>
    </source>
</evidence>
<proteinExistence type="predicted"/>